<dbReference type="InterPro" id="IPR008972">
    <property type="entry name" value="Cupredoxin"/>
</dbReference>
<keyword evidence="2" id="KW-0186">Copper</keyword>
<dbReference type="GO" id="GO:0009055">
    <property type="term" value="F:electron transfer activity"/>
    <property type="evidence" value="ECO:0007669"/>
    <property type="project" value="InterPro"/>
</dbReference>
<dbReference type="EMBL" id="CADCVT010000429">
    <property type="protein sequence ID" value="CAA9532584.1"/>
    <property type="molecule type" value="Genomic_DNA"/>
</dbReference>
<protein>
    <recommendedName>
        <fullName evidence="4">Blue (type 1) copper domain-containing protein</fullName>
    </recommendedName>
</protein>
<dbReference type="Gene3D" id="2.60.40.420">
    <property type="entry name" value="Cupredoxins - blue copper proteins"/>
    <property type="match status" value="1"/>
</dbReference>
<evidence type="ECO:0000256" key="2">
    <source>
        <dbReference type="ARBA" id="ARBA00023008"/>
    </source>
</evidence>
<name>A0A6J4TWB6_9ACTN</name>
<gene>
    <name evidence="5" type="ORF">AVDCRST_MAG85-3817</name>
</gene>
<feature type="signal peptide" evidence="3">
    <location>
        <begin position="1"/>
        <end position="22"/>
    </location>
</feature>
<proteinExistence type="predicted"/>
<dbReference type="Pfam" id="PF00127">
    <property type="entry name" value="Copper-bind"/>
    <property type="match status" value="1"/>
</dbReference>
<dbReference type="InterPro" id="IPR000923">
    <property type="entry name" value="BlueCu_1"/>
</dbReference>
<sequence>MRKLIVLAALVALAIAAIPAFAATKTVKVDDNVFSPKALTMKKGDKIKFVWVGDAPHNVKGAGINIGTRTSGTKTVTIRKAGTFVCTIHPGMTGKIRLR</sequence>
<dbReference type="GO" id="GO:0005507">
    <property type="term" value="F:copper ion binding"/>
    <property type="evidence" value="ECO:0007669"/>
    <property type="project" value="InterPro"/>
</dbReference>
<evidence type="ECO:0000256" key="3">
    <source>
        <dbReference type="SAM" id="SignalP"/>
    </source>
</evidence>
<dbReference type="SUPFAM" id="SSF49503">
    <property type="entry name" value="Cupredoxins"/>
    <property type="match status" value="1"/>
</dbReference>
<feature type="chain" id="PRO_5026725299" description="Blue (type 1) copper domain-containing protein" evidence="3">
    <location>
        <begin position="23"/>
        <end position="99"/>
    </location>
</feature>
<evidence type="ECO:0000256" key="1">
    <source>
        <dbReference type="ARBA" id="ARBA00022723"/>
    </source>
</evidence>
<dbReference type="AlphaFoldDB" id="A0A6J4TWB6"/>
<accession>A0A6J4TWB6</accession>
<feature type="domain" description="Blue (type 1) copper" evidence="4">
    <location>
        <begin position="28"/>
        <end position="96"/>
    </location>
</feature>
<keyword evidence="3" id="KW-0732">Signal</keyword>
<reference evidence="5" key="1">
    <citation type="submission" date="2020-02" db="EMBL/GenBank/DDBJ databases">
        <authorList>
            <person name="Meier V. D."/>
        </authorList>
    </citation>
    <scope>NUCLEOTIDE SEQUENCE</scope>
    <source>
        <strain evidence="5">AVDCRST_MAG85</strain>
    </source>
</reference>
<organism evidence="5">
    <name type="scientific">uncultured Solirubrobacteraceae bacterium</name>
    <dbReference type="NCBI Taxonomy" id="1162706"/>
    <lineage>
        <taxon>Bacteria</taxon>
        <taxon>Bacillati</taxon>
        <taxon>Actinomycetota</taxon>
        <taxon>Thermoleophilia</taxon>
        <taxon>Solirubrobacterales</taxon>
        <taxon>Solirubrobacteraceae</taxon>
        <taxon>environmental samples</taxon>
    </lineage>
</organism>
<evidence type="ECO:0000313" key="5">
    <source>
        <dbReference type="EMBL" id="CAA9532584.1"/>
    </source>
</evidence>
<keyword evidence="1" id="KW-0479">Metal-binding</keyword>
<evidence type="ECO:0000259" key="4">
    <source>
        <dbReference type="Pfam" id="PF00127"/>
    </source>
</evidence>